<keyword evidence="1" id="KW-0663">Pyridoxal phosphate</keyword>
<feature type="non-terminal residue" evidence="3">
    <location>
        <position position="1"/>
    </location>
</feature>
<organism evidence="3">
    <name type="scientific">marine sediment metagenome</name>
    <dbReference type="NCBI Taxonomy" id="412755"/>
    <lineage>
        <taxon>unclassified sequences</taxon>
        <taxon>metagenomes</taxon>
        <taxon>ecological metagenomes</taxon>
    </lineage>
</organism>
<reference evidence="3" key="1">
    <citation type="journal article" date="2014" name="Front. Microbiol.">
        <title>High frequency of phylogenetically diverse reductive dehalogenase-homologous genes in deep subseafloor sedimentary metagenomes.</title>
        <authorList>
            <person name="Kawai M."/>
            <person name="Futagami T."/>
            <person name="Toyoda A."/>
            <person name="Takaki Y."/>
            <person name="Nishi S."/>
            <person name="Hori S."/>
            <person name="Arai W."/>
            <person name="Tsubouchi T."/>
            <person name="Morono Y."/>
            <person name="Uchiyama I."/>
            <person name="Ito T."/>
            <person name="Fujiyama A."/>
            <person name="Inagaki F."/>
            <person name="Takami H."/>
        </authorList>
    </citation>
    <scope>NUCLEOTIDE SEQUENCE</scope>
    <source>
        <strain evidence="3">Expedition CK06-06</strain>
    </source>
</reference>
<protein>
    <recommendedName>
        <fullName evidence="2">Alanine racemase N-terminal domain-containing protein</fullName>
    </recommendedName>
</protein>
<proteinExistence type="predicted"/>
<dbReference type="PANTHER" id="PTHR10146">
    <property type="entry name" value="PROLINE SYNTHETASE CO-TRANSCRIBED BACTERIAL HOMOLOG PROTEIN"/>
    <property type="match status" value="1"/>
</dbReference>
<evidence type="ECO:0000259" key="2">
    <source>
        <dbReference type="Pfam" id="PF01168"/>
    </source>
</evidence>
<dbReference type="SUPFAM" id="SSF51419">
    <property type="entry name" value="PLP-binding barrel"/>
    <property type="match status" value="1"/>
</dbReference>
<dbReference type="InterPro" id="IPR011078">
    <property type="entry name" value="PyrdxlP_homeostasis"/>
</dbReference>
<comment type="caution">
    <text evidence="3">The sequence shown here is derived from an EMBL/GenBank/DDBJ whole genome shotgun (WGS) entry which is preliminary data.</text>
</comment>
<dbReference type="InterPro" id="IPR029066">
    <property type="entry name" value="PLP-binding_barrel"/>
</dbReference>
<sequence>SLRLAEALSGRARDTVSVLLQVNISGEEPKSGFSEAELHKAAEDVARLPMLEVKGLMTIAPLVSDPEEVRPIFRRLRELRDSLGLEHLSMGMSDDFEVAVGEGATMVRIGRAIFGERG</sequence>
<dbReference type="Gene3D" id="3.20.20.10">
    <property type="entry name" value="Alanine racemase"/>
    <property type="match status" value="1"/>
</dbReference>
<dbReference type="InterPro" id="IPR001608">
    <property type="entry name" value="Ala_racemase_N"/>
</dbReference>
<name>X0UXG1_9ZZZZ</name>
<dbReference type="EMBL" id="BARS01024189">
    <property type="protein sequence ID" value="GAG04968.1"/>
    <property type="molecule type" value="Genomic_DNA"/>
</dbReference>
<evidence type="ECO:0000256" key="1">
    <source>
        <dbReference type="ARBA" id="ARBA00022898"/>
    </source>
</evidence>
<feature type="domain" description="Alanine racemase N-terminal" evidence="2">
    <location>
        <begin position="4"/>
        <end position="116"/>
    </location>
</feature>
<dbReference type="PANTHER" id="PTHR10146:SF14">
    <property type="entry name" value="PYRIDOXAL PHOSPHATE HOMEOSTASIS PROTEIN"/>
    <property type="match status" value="1"/>
</dbReference>
<accession>X0UXG1</accession>
<dbReference type="GO" id="GO:0030170">
    <property type="term" value="F:pyridoxal phosphate binding"/>
    <property type="evidence" value="ECO:0007669"/>
    <property type="project" value="InterPro"/>
</dbReference>
<evidence type="ECO:0000313" key="3">
    <source>
        <dbReference type="EMBL" id="GAG04968.1"/>
    </source>
</evidence>
<dbReference type="AlphaFoldDB" id="X0UXG1"/>
<gene>
    <name evidence="3" type="ORF">S01H1_38422</name>
</gene>
<dbReference type="Pfam" id="PF01168">
    <property type="entry name" value="Ala_racemase_N"/>
    <property type="match status" value="1"/>
</dbReference>